<organism evidence="5 6">
    <name type="scientific">Rhodocytophaga aerolata</name>
    <dbReference type="NCBI Taxonomy" id="455078"/>
    <lineage>
        <taxon>Bacteria</taxon>
        <taxon>Pseudomonadati</taxon>
        <taxon>Bacteroidota</taxon>
        <taxon>Cytophagia</taxon>
        <taxon>Cytophagales</taxon>
        <taxon>Rhodocytophagaceae</taxon>
        <taxon>Rhodocytophaga</taxon>
    </lineage>
</organism>
<proteinExistence type="inferred from homology"/>
<evidence type="ECO:0000313" key="6">
    <source>
        <dbReference type="Proteomes" id="UP001168528"/>
    </source>
</evidence>
<dbReference type="Gene3D" id="3.40.47.10">
    <property type="match status" value="2"/>
</dbReference>
<reference evidence="5" key="1">
    <citation type="submission" date="2023-07" db="EMBL/GenBank/DDBJ databases">
        <title>The genome sequence of Rhodocytophaga aerolata KACC 12507.</title>
        <authorList>
            <person name="Zhang X."/>
        </authorList>
    </citation>
    <scope>NUCLEOTIDE SEQUENCE</scope>
    <source>
        <strain evidence="5">KACC 12507</strain>
    </source>
</reference>
<keyword evidence="6" id="KW-1185">Reference proteome</keyword>
<dbReference type="EMBL" id="JAUKPO010000001">
    <property type="protein sequence ID" value="MDO1445114.1"/>
    <property type="molecule type" value="Genomic_DNA"/>
</dbReference>
<dbReference type="PIRSF" id="PIRSF000451">
    <property type="entry name" value="PKS_III"/>
    <property type="match status" value="1"/>
</dbReference>
<dbReference type="Pfam" id="PF02797">
    <property type="entry name" value="Chal_sti_synt_C"/>
    <property type="match status" value="1"/>
</dbReference>
<gene>
    <name evidence="5" type="ORF">Q0590_02575</name>
</gene>
<keyword evidence="2" id="KW-0808">Transferase</keyword>
<protein>
    <submittedName>
        <fullName evidence="5">Type III polyketide synthase</fullName>
    </submittedName>
</protein>
<dbReference type="InterPro" id="IPR001099">
    <property type="entry name" value="Chalcone/stilbene_synt_N"/>
</dbReference>
<dbReference type="Pfam" id="PF00195">
    <property type="entry name" value="Chal_sti_synt_N"/>
    <property type="match status" value="1"/>
</dbReference>
<dbReference type="InterPro" id="IPR011141">
    <property type="entry name" value="Polyketide_synthase_type-III"/>
</dbReference>
<evidence type="ECO:0000259" key="4">
    <source>
        <dbReference type="Pfam" id="PF02797"/>
    </source>
</evidence>
<dbReference type="CDD" id="cd00831">
    <property type="entry name" value="CHS_like"/>
    <property type="match status" value="1"/>
</dbReference>
<dbReference type="PANTHER" id="PTHR11877:SF46">
    <property type="entry name" value="TYPE III POLYKETIDE SYNTHASE A"/>
    <property type="match status" value="1"/>
</dbReference>
<evidence type="ECO:0000313" key="5">
    <source>
        <dbReference type="EMBL" id="MDO1445114.1"/>
    </source>
</evidence>
<evidence type="ECO:0000256" key="1">
    <source>
        <dbReference type="ARBA" id="ARBA00005531"/>
    </source>
</evidence>
<comment type="similarity">
    <text evidence="1">Belongs to the thiolase-like superfamily. Chalcone/stilbene synthases family.</text>
</comment>
<dbReference type="PANTHER" id="PTHR11877">
    <property type="entry name" value="HYDROXYMETHYLGLUTARYL-COA SYNTHASE"/>
    <property type="match status" value="1"/>
</dbReference>
<dbReference type="InterPro" id="IPR016039">
    <property type="entry name" value="Thiolase-like"/>
</dbReference>
<sequence>MKSYISAIGIANPSYKIPQMQIADFMAEATQMNSQEKRKLSALYRSTGIDYRYSVLADYSKHTGVFEFYSNTPDLEPFPMIEQRMRLYREHALPLCIQAVNNCLFAYQDFRIKDVTHLITVSCTGMYAPGIDIELVEEFELSTNIKRTAINFMGCYGAFNALKAADAICRSEPLAKVLVVCVELCTIHFQKEKTEDHILANALFADGAAAVIMEAQPRSSCSISIESAYCDLLFDGKSDMAWHIGNFGFEMRLSSYIPDMVKKGIRKLTDKLLEHLKLNINDIHLFAIHPGGKRILEVIEEQLGMQKDDNRYAYQTLKEYGNMSSPTILFVLKALWNDLQKADAEKNILSCAFGPGLTLESMLLKVNYT</sequence>
<feature type="domain" description="Chalcone/stilbene synthase N-terminal" evidence="3">
    <location>
        <begin position="4"/>
        <end position="217"/>
    </location>
</feature>
<dbReference type="InterPro" id="IPR012328">
    <property type="entry name" value="Chalcone/stilbene_synt_C"/>
</dbReference>
<evidence type="ECO:0000259" key="3">
    <source>
        <dbReference type="Pfam" id="PF00195"/>
    </source>
</evidence>
<evidence type="ECO:0000256" key="2">
    <source>
        <dbReference type="ARBA" id="ARBA00022679"/>
    </source>
</evidence>
<feature type="domain" description="Chalcone/stilbene synthase C-terminal" evidence="4">
    <location>
        <begin position="226"/>
        <end position="365"/>
    </location>
</feature>
<dbReference type="SUPFAM" id="SSF53901">
    <property type="entry name" value="Thiolase-like"/>
    <property type="match status" value="1"/>
</dbReference>
<name>A0ABT8QZL3_9BACT</name>
<dbReference type="Proteomes" id="UP001168528">
    <property type="component" value="Unassembled WGS sequence"/>
</dbReference>
<dbReference type="RefSeq" id="WP_302035908.1">
    <property type="nucleotide sequence ID" value="NZ_JAUKPO010000001.1"/>
</dbReference>
<accession>A0ABT8QZL3</accession>
<comment type="caution">
    <text evidence="5">The sequence shown here is derived from an EMBL/GenBank/DDBJ whole genome shotgun (WGS) entry which is preliminary data.</text>
</comment>